<name>A0ABR2JH98_9PEZI</name>
<dbReference type="Proteomes" id="UP001390339">
    <property type="component" value="Unassembled WGS sequence"/>
</dbReference>
<proteinExistence type="predicted"/>
<protein>
    <recommendedName>
        <fullName evidence="1">2EXR domain-containing protein</fullName>
    </recommendedName>
</protein>
<gene>
    <name evidence="2" type="ORF">PGQ11_002025</name>
</gene>
<dbReference type="InterPro" id="IPR045518">
    <property type="entry name" value="2EXR"/>
</dbReference>
<sequence>MSQPTRFHLFPRLPPEIQHMIWEKYDNEVDPVIWHEFFYSHRPLRASTTNAKSDGLEGVQSYRVRRPGDGSATDVRHKKKNQSTALSPLAGVYLPLHRRVRVDGRGDGRPPGPAHFRARLDLDVFYFTTSGPCENFLGFLSPCAAGESPKPLEDDHWFFKTRKLAFQDCDGSMLGMSEELGIELGEFDIDTLRRHRMLEVIYLIKRRSQPSETPWGWDGFSVSKDSRFRPGDLCWAFLSLFTAPTKRPRIFYVTDP</sequence>
<dbReference type="EMBL" id="JAPCWZ010000002">
    <property type="protein sequence ID" value="KAK8877079.1"/>
    <property type="molecule type" value="Genomic_DNA"/>
</dbReference>
<feature type="domain" description="2EXR" evidence="1">
    <location>
        <begin position="7"/>
        <end position="28"/>
    </location>
</feature>
<evidence type="ECO:0000313" key="2">
    <source>
        <dbReference type="EMBL" id="KAK8877079.1"/>
    </source>
</evidence>
<organism evidence="2 3">
    <name type="scientific">Apiospora arundinis</name>
    <dbReference type="NCBI Taxonomy" id="335852"/>
    <lineage>
        <taxon>Eukaryota</taxon>
        <taxon>Fungi</taxon>
        <taxon>Dikarya</taxon>
        <taxon>Ascomycota</taxon>
        <taxon>Pezizomycotina</taxon>
        <taxon>Sordariomycetes</taxon>
        <taxon>Xylariomycetidae</taxon>
        <taxon>Amphisphaeriales</taxon>
        <taxon>Apiosporaceae</taxon>
        <taxon>Apiospora</taxon>
    </lineage>
</organism>
<evidence type="ECO:0000259" key="1">
    <source>
        <dbReference type="Pfam" id="PF20150"/>
    </source>
</evidence>
<reference evidence="2 3" key="1">
    <citation type="journal article" date="2024" name="IMA Fungus">
        <title>Apiospora arundinis, a panoply of carbohydrate-active enzymes and secondary metabolites.</title>
        <authorList>
            <person name="Sorensen T."/>
            <person name="Petersen C."/>
            <person name="Muurmann A.T."/>
            <person name="Christiansen J.V."/>
            <person name="Brundto M.L."/>
            <person name="Overgaard C.K."/>
            <person name="Boysen A.T."/>
            <person name="Wollenberg R.D."/>
            <person name="Larsen T.O."/>
            <person name="Sorensen J.L."/>
            <person name="Nielsen K.L."/>
            <person name="Sondergaard T.E."/>
        </authorList>
    </citation>
    <scope>NUCLEOTIDE SEQUENCE [LARGE SCALE GENOMIC DNA]</scope>
    <source>
        <strain evidence="2 3">AAU 773</strain>
    </source>
</reference>
<accession>A0ABR2JH98</accession>
<comment type="caution">
    <text evidence="2">The sequence shown here is derived from an EMBL/GenBank/DDBJ whole genome shotgun (WGS) entry which is preliminary data.</text>
</comment>
<evidence type="ECO:0000313" key="3">
    <source>
        <dbReference type="Proteomes" id="UP001390339"/>
    </source>
</evidence>
<keyword evidence="3" id="KW-1185">Reference proteome</keyword>
<dbReference type="Pfam" id="PF20150">
    <property type="entry name" value="2EXR"/>
    <property type="match status" value="1"/>
</dbReference>